<evidence type="ECO:0000256" key="1">
    <source>
        <dbReference type="SAM" id="MobiDB-lite"/>
    </source>
</evidence>
<evidence type="ECO:0000313" key="3">
    <source>
        <dbReference type="EMBL" id="CAL4801936.1"/>
    </source>
</evidence>
<dbReference type="AlphaFoldDB" id="A0A9P1GL02"/>
<organism evidence="2">
    <name type="scientific">Cladocopium goreaui</name>
    <dbReference type="NCBI Taxonomy" id="2562237"/>
    <lineage>
        <taxon>Eukaryota</taxon>
        <taxon>Sar</taxon>
        <taxon>Alveolata</taxon>
        <taxon>Dinophyceae</taxon>
        <taxon>Suessiales</taxon>
        <taxon>Symbiodiniaceae</taxon>
        <taxon>Cladocopium</taxon>
    </lineage>
</organism>
<dbReference type="EMBL" id="CAMXCT010006446">
    <property type="protein sequence ID" value="CAI4014624.1"/>
    <property type="molecule type" value="Genomic_DNA"/>
</dbReference>
<evidence type="ECO:0000313" key="2">
    <source>
        <dbReference type="EMBL" id="CAI4014624.1"/>
    </source>
</evidence>
<evidence type="ECO:0000313" key="4">
    <source>
        <dbReference type="Proteomes" id="UP001152797"/>
    </source>
</evidence>
<gene>
    <name evidence="2" type="ORF">C1SCF055_LOCUS39516</name>
</gene>
<proteinExistence type="predicted"/>
<dbReference type="Proteomes" id="UP001152797">
    <property type="component" value="Unassembled WGS sequence"/>
</dbReference>
<feature type="region of interest" description="Disordered" evidence="1">
    <location>
        <begin position="1"/>
        <end position="26"/>
    </location>
</feature>
<feature type="compositionally biased region" description="Acidic residues" evidence="1">
    <location>
        <begin position="580"/>
        <end position="593"/>
    </location>
</feature>
<feature type="region of interest" description="Disordered" evidence="1">
    <location>
        <begin position="528"/>
        <end position="596"/>
    </location>
</feature>
<name>A0A9P1GL02_9DINO</name>
<sequence length="1166" mass="130149">MAAMEISSDEESPRNGGTKRGTVVDLSVEDEPVTNELLSLDPLVGNIHEMRQKLVAMESGAKEDVDMGSPTEVFDEEYQSELDAVWKGEEGPEVATEQRDLQQVLDVILKRQATVDLSGEQAAKVVKPVDGGMGLSEKLKLKPHIPDCLKMPWERGFAGLVLGKAPEVMGMPNLSAMKAALMVEEEIVEPKEDDKMPADVFVRSGFKPLDRERKAWQQAEADERTKLMAGWMVVIHEAGDQCAAGQMLDETGENVLEDIFARKKNGTLQVRLSAMMLYVRWCKARDLAAFPLREQQVYQYVDDLRKNRAPATRAGSFRSALAFCKGTLQLKGVDEVLDSGRIAGSAHRSYVTKRVLRQRDALTVHQIQTLEALVENPLAPLQDRLFAGHCLLCVYGRLRFGDSQGIEEEPKLDGDYIEGGTTIHKTDSLVGRARRILPVVAPSRGVSGVAWAEEFLRLRAQAGLRALPCRPFMPAPITGGGWSQSRLSTSEASNWLCELLKRYSMEKMDMSNVIKDIRMYRFRPDLPRSERWKDPPAEMGDAEDADDDLLVEERGDLSMEEIPTPGKKSVRLAEVGELSTESEESGGEVDESETERNLEAVVQAVVGPPKKSGVDLYRHGITGTIHRASTEEGKLACGRKITAVIVKLDEQVHAVTPEPNWSNDLSSLRRKVSAVECLSELVWCAVAEHHGELLSEFHLADVDDRGKSFGVKCDYEDCRCSRFFSEWSDAASDEVAQAAVTGDMATLTESKAVFDAKLKENGLDGYKLLMSGKGWTTLSTFAFASSWAPGTGDDTAFMEQVVRPILGRNDHQDLPKLRKLCHEAYTIVAAELRARLEGTQEADGSKTRKLPPVERKTRWAQVKQRYPHLQIGDQLEPAHHVVDKCHSMKVEGELRYLAPHEIPTRDQEMQNVKTEELIKKDASGHLKAHDETKLPDADLKTDLRMRQAYMRRGLAMEVADIMTYTSHEKLVDRMFQEYQREPPMGYAQVTLKQLAEADRRAWKLMAEDLQGDLGRDTNGERLADLAVDKVLVHPAFTTLLMPLPGARSSAAASSGDQDTEPVGAGKRKLMKENQRLKERLREAESSQKDKKGKHQEAPVTPQVKKMPIKMPRELWGYQPMKKGKRICYGFQLNNCTNKVQNGECAKGLHVCMKCWKDDHGAQQCSQ</sequence>
<dbReference type="EMBL" id="CAMXCT020006446">
    <property type="protein sequence ID" value="CAL1167999.1"/>
    <property type="molecule type" value="Genomic_DNA"/>
</dbReference>
<feature type="region of interest" description="Disordered" evidence="1">
    <location>
        <begin position="1046"/>
        <end position="1101"/>
    </location>
</feature>
<feature type="compositionally biased region" description="Acidic residues" evidence="1">
    <location>
        <begin position="540"/>
        <end position="550"/>
    </location>
</feature>
<feature type="compositionally biased region" description="Basic and acidic residues" evidence="1">
    <location>
        <begin position="1070"/>
        <end position="1089"/>
    </location>
</feature>
<reference evidence="3 4" key="2">
    <citation type="submission" date="2024-05" db="EMBL/GenBank/DDBJ databases">
        <authorList>
            <person name="Chen Y."/>
            <person name="Shah S."/>
            <person name="Dougan E. K."/>
            <person name="Thang M."/>
            <person name="Chan C."/>
        </authorList>
    </citation>
    <scope>NUCLEOTIDE SEQUENCE [LARGE SCALE GENOMIC DNA]</scope>
</reference>
<accession>A0A9P1GL02</accession>
<reference evidence="2" key="1">
    <citation type="submission" date="2022-10" db="EMBL/GenBank/DDBJ databases">
        <authorList>
            <person name="Chen Y."/>
            <person name="Dougan E. K."/>
            <person name="Chan C."/>
            <person name="Rhodes N."/>
            <person name="Thang M."/>
        </authorList>
    </citation>
    <scope>NUCLEOTIDE SEQUENCE</scope>
</reference>
<protein>
    <submittedName>
        <fullName evidence="2">Uncharacterized protein</fullName>
    </submittedName>
</protein>
<dbReference type="EMBL" id="CAMXCT030006446">
    <property type="protein sequence ID" value="CAL4801936.1"/>
    <property type="molecule type" value="Genomic_DNA"/>
</dbReference>
<keyword evidence="4" id="KW-1185">Reference proteome</keyword>
<comment type="caution">
    <text evidence="2">The sequence shown here is derived from an EMBL/GenBank/DDBJ whole genome shotgun (WGS) entry which is preliminary data.</text>
</comment>